<dbReference type="Gene3D" id="2.60.220.10">
    <property type="entry name" value="Polysaccharide lyase family 8-like, C-terminal"/>
    <property type="match status" value="1"/>
</dbReference>
<dbReference type="Gene3D" id="1.50.10.100">
    <property type="entry name" value="Chondroitin AC/alginate lyase"/>
    <property type="match status" value="1"/>
</dbReference>
<dbReference type="STRING" id="452637.Oter_4325"/>
<dbReference type="GO" id="GO:0030246">
    <property type="term" value="F:carbohydrate binding"/>
    <property type="evidence" value="ECO:0007669"/>
    <property type="project" value="InterPro"/>
</dbReference>
<dbReference type="eggNOG" id="COG5492">
    <property type="taxonomic scope" value="Bacteria"/>
</dbReference>
<organism evidence="9 10">
    <name type="scientific">Opitutus terrae (strain DSM 11246 / JCM 15787 / PB90-1)</name>
    <dbReference type="NCBI Taxonomy" id="452637"/>
    <lineage>
        <taxon>Bacteria</taxon>
        <taxon>Pseudomonadati</taxon>
        <taxon>Verrucomicrobiota</taxon>
        <taxon>Opitutia</taxon>
        <taxon>Opitutales</taxon>
        <taxon>Opitutaceae</taxon>
        <taxon>Opitutus</taxon>
    </lineage>
</organism>
<sequence>MRFLISWVGRLIFAVAVAATARAAEPGTRSADMQRAIAQFHAFHVGAIEGEIARAPQELLPDPNTAQRWAASVHADGSWADIDYTSQARSGWAPLGHWQRMRAMVITAARLNAGEQGRAELLDATHQAFGYWIAHDFQCPNWWYNEIGIPKEVGAVALLLGEELQPMELAYTTGVSLARYPIRLTGQNKVWLAGNALMRGLLLGDEAIVREAADAIWSEVRVSTTEGIQPDFSFHQHGPQQQFGNYGLSFAVETARWALILRGTDWQLADEQLAVFRRYLLDGQAWVSWRGAMDVSACARQLMPRAPRSKTATAARVMQQAAEFDPAEAKAYRAFVARNQTGAPNDLVGDRYFWRSDYLVHRRPAFCATLKMSSNRVIGAEVVNSENLAGYHTGDGVLLLYRDNGEYENIFPVWDWRKLPGVTCVEGPLPSFKTAAVPRDFVGAVTDGEDGCAVLDYQRDGVRAKKSWFFAGDTIVCLGAEISGPADAVTATTLNQSLLRGDVTVRRGTAVTTVSAGRHDLAGVSEVEHDGWRYTFLDGGELKLQTGAVTGNWHRVFDNPEAPTADVTKDIFLLWLDHGRGSSATHYAYRISPVAANDVSVRVLANSATMQAVALSGNKTAVVFWSAGEFELPDRRRIAVSEPAVVLVGPKTLRVVDPAQKLRTLRVTVDGQTREVQLPEAGLAGTAVEMEAR</sequence>
<dbReference type="EC" id="4.2.2.5" evidence="9"/>
<dbReference type="EMBL" id="CP001032">
    <property type="protein sequence ID" value="ACB77597.1"/>
    <property type="molecule type" value="Genomic_DNA"/>
</dbReference>
<feature type="chain" id="PRO_5002771943" evidence="5">
    <location>
        <begin position="24"/>
        <end position="693"/>
    </location>
</feature>
<keyword evidence="2 5" id="KW-0732">Signal</keyword>
<evidence type="ECO:0000256" key="4">
    <source>
        <dbReference type="PIRSR" id="PIRSR638970-1"/>
    </source>
</evidence>
<feature type="domain" description="Polysaccharide lyase family 8 C-terminal" evidence="7">
    <location>
        <begin position="602"/>
        <end position="665"/>
    </location>
</feature>
<dbReference type="InterPro" id="IPR038970">
    <property type="entry name" value="Lyase_8"/>
</dbReference>
<dbReference type="InterPro" id="IPR011013">
    <property type="entry name" value="Gal_mutarotase_sf_dom"/>
</dbReference>
<keyword evidence="3 9" id="KW-0456">Lyase</keyword>
<evidence type="ECO:0000313" key="9">
    <source>
        <dbReference type="EMBL" id="ACB77597.1"/>
    </source>
</evidence>
<dbReference type="RefSeq" id="WP_012377123.1">
    <property type="nucleotide sequence ID" value="NC_010571.1"/>
</dbReference>
<dbReference type="SUPFAM" id="SSF48230">
    <property type="entry name" value="Chondroitin AC/alginate lyase"/>
    <property type="match status" value="1"/>
</dbReference>
<dbReference type="KEGG" id="ote:Oter_4325"/>
<dbReference type="PANTHER" id="PTHR38481">
    <property type="entry name" value="HYALURONATE LYASE"/>
    <property type="match status" value="1"/>
</dbReference>
<dbReference type="GO" id="GO:0005975">
    <property type="term" value="P:carbohydrate metabolic process"/>
    <property type="evidence" value="ECO:0007669"/>
    <property type="project" value="InterPro"/>
</dbReference>
<feature type="domain" description="Polysaccharide lyase 8 N-terminal alpha-helical" evidence="8">
    <location>
        <begin position="73"/>
        <end position="324"/>
    </location>
</feature>
<dbReference type="OrthoDB" id="9813244at2"/>
<gene>
    <name evidence="9" type="ordered locus">Oter_4325</name>
</gene>
<comment type="similarity">
    <text evidence="1">Belongs to the polysaccharide lyase 8 family.</text>
</comment>
<proteinExistence type="inferred from homology"/>
<evidence type="ECO:0000313" key="10">
    <source>
        <dbReference type="Proteomes" id="UP000007013"/>
    </source>
</evidence>
<dbReference type="PANTHER" id="PTHR38481:SF1">
    <property type="entry name" value="HYALURONATE LYASE"/>
    <property type="match status" value="1"/>
</dbReference>
<dbReference type="InterPro" id="IPR004103">
    <property type="entry name" value="Lyase_8_C"/>
</dbReference>
<feature type="active site" evidence="4">
    <location>
        <position position="237"/>
    </location>
</feature>
<dbReference type="InterPro" id="IPR011071">
    <property type="entry name" value="Lyase_8-like_C"/>
</dbReference>
<keyword evidence="10" id="KW-1185">Reference proteome</keyword>
<evidence type="ECO:0000259" key="6">
    <source>
        <dbReference type="Pfam" id="PF02278"/>
    </source>
</evidence>
<name>B1ZPA8_OPITP</name>
<protein>
    <submittedName>
        <fullName evidence="9">Chondroitin AC lyase</fullName>
        <ecNumber evidence="9">4.2.2.5</ecNumber>
    </submittedName>
</protein>
<reference evidence="9 10" key="1">
    <citation type="journal article" date="2011" name="J. Bacteriol.">
        <title>Genome sequence of the verrucomicrobium Opitutus terrae PB90-1, an abundant inhabitant of rice paddy soil ecosystems.</title>
        <authorList>
            <person name="van Passel M.W."/>
            <person name="Kant R."/>
            <person name="Palva A."/>
            <person name="Copeland A."/>
            <person name="Lucas S."/>
            <person name="Lapidus A."/>
            <person name="Glavina del Rio T."/>
            <person name="Pitluck S."/>
            <person name="Goltsman E."/>
            <person name="Clum A."/>
            <person name="Sun H."/>
            <person name="Schmutz J."/>
            <person name="Larimer F.W."/>
            <person name="Land M.L."/>
            <person name="Hauser L."/>
            <person name="Kyrpides N."/>
            <person name="Mikhailova N."/>
            <person name="Richardson P.P."/>
            <person name="Janssen P.H."/>
            <person name="de Vos W.M."/>
            <person name="Smidt H."/>
        </authorList>
    </citation>
    <scope>NUCLEOTIDE SEQUENCE [LARGE SCALE GENOMIC DNA]</scope>
    <source>
        <strain evidence="10">DSM 11246 / JCM 15787 / PB90-1</strain>
    </source>
</reference>
<dbReference type="Pfam" id="PF08124">
    <property type="entry name" value="Lyase_8_N"/>
    <property type="match status" value="1"/>
</dbReference>
<dbReference type="InterPro" id="IPR012970">
    <property type="entry name" value="Lyase_8_alpha_N"/>
</dbReference>
<evidence type="ECO:0000256" key="2">
    <source>
        <dbReference type="ARBA" id="ARBA00022729"/>
    </source>
</evidence>
<feature type="domain" description="Polysaccharide lyase family 8 central" evidence="6">
    <location>
        <begin position="351"/>
        <end position="594"/>
    </location>
</feature>
<dbReference type="InterPro" id="IPR003159">
    <property type="entry name" value="Lyase_8_central_dom"/>
</dbReference>
<dbReference type="InterPro" id="IPR008929">
    <property type="entry name" value="Chondroitin_lyas"/>
</dbReference>
<dbReference type="HOGENOM" id="CLU_004172_2_1_0"/>
<dbReference type="Proteomes" id="UP000007013">
    <property type="component" value="Chromosome"/>
</dbReference>
<dbReference type="Gene3D" id="2.70.98.10">
    <property type="match status" value="1"/>
</dbReference>
<evidence type="ECO:0000256" key="3">
    <source>
        <dbReference type="ARBA" id="ARBA00023239"/>
    </source>
</evidence>
<feature type="active site" evidence="4">
    <location>
        <position position="246"/>
    </location>
</feature>
<dbReference type="Pfam" id="PF02278">
    <property type="entry name" value="Lyase_8"/>
    <property type="match status" value="1"/>
</dbReference>
<evidence type="ECO:0000256" key="5">
    <source>
        <dbReference type="SAM" id="SignalP"/>
    </source>
</evidence>
<feature type="active site" evidence="4">
    <location>
        <position position="300"/>
    </location>
</feature>
<dbReference type="InterPro" id="IPR014718">
    <property type="entry name" value="GH-type_carb-bd"/>
</dbReference>
<dbReference type="AlphaFoldDB" id="B1ZPA8"/>
<evidence type="ECO:0000256" key="1">
    <source>
        <dbReference type="ARBA" id="ARBA00006699"/>
    </source>
</evidence>
<dbReference type="Pfam" id="PF02884">
    <property type="entry name" value="Lyase_8_C"/>
    <property type="match status" value="1"/>
</dbReference>
<dbReference type="CAZy" id="PL8">
    <property type="family name" value="Polysaccharide Lyase Family 8"/>
</dbReference>
<accession>B1ZPA8</accession>
<evidence type="ECO:0000259" key="7">
    <source>
        <dbReference type="Pfam" id="PF02884"/>
    </source>
</evidence>
<evidence type="ECO:0000259" key="8">
    <source>
        <dbReference type="Pfam" id="PF08124"/>
    </source>
</evidence>
<dbReference type="SUPFAM" id="SSF49863">
    <property type="entry name" value="Hyaluronate lyase-like, C-terminal domain"/>
    <property type="match status" value="1"/>
</dbReference>
<dbReference type="GO" id="GO:0005576">
    <property type="term" value="C:extracellular region"/>
    <property type="evidence" value="ECO:0007669"/>
    <property type="project" value="InterPro"/>
</dbReference>
<dbReference type="SUPFAM" id="SSF74650">
    <property type="entry name" value="Galactose mutarotase-like"/>
    <property type="match status" value="1"/>
</dbReference>
<feature type="signal peptide" evidence="5">
    <location>
        <begin position="1"/>
        <end position="23"/>
    </location>
</feature>
<dbReference type="GO" id="GO:0030341">
    <property type="term" value="F:chondroitin AC lyase activity"/>
    <property type="evidence" value="ECO:0007669"/>
    <property type="project" value="UniProtKB-EC"/>
</dbReference>